<keyword evidence="1" id="KW-0282">Flagellum</keyword>
<evidence type="ECO:0000313" key="2">
    <source>
        <dbReference type="Proteomes" id="UP000067711"/>
    </source>
</evidence>
<keyword evidence="1" id="KW-0966">Cell projection</keyword>
<accession>A0A1B4FQQ9</accession>
<evidence type="ECO:0000313" key="1">
    <source>
        <dbReference type="EMBL" id="AOJ05996.1"/>
    </source>
</evidence>
<dbReference type="EMBL" id="CP013388">
    <property type="protein sequence ID" value="AOJ05996.1"/>
    <property type="molecule type" value="Genomic_DNA"/>
</dbReference>
<dbReference type="RefSeq" id="WP_066486421.1">
    <property type="nucleotide sequence ID" value="NZ_CP013388.1"/>
</dbReference>
<organism evidence="1 2">
    <name type="scientific">Burkholderia mayonis</name>
    <dbReference type="NCBI Taxonomy" id="1385591"/>
    <lineage>
        <taxon>Bacteria</taxon>
        <taxon>Pseudomonadati</taxon>
        <taxon>Pseudomonadota</taxon>
        <taxon>Betaproteobacteria</taxon>
        <taxon>Burkholderiales</taxon>
        <taxon>Burkholderiaceae</taxon>
        <taxon>Burkholderia</taxon>
        <taxon>pseudomallei group</taxon>
    </lineage>
</organism>
<keyword evidence="1" id="KW-0969">Cilium</keyword>
<reference evidence="1 2" key="1">
    <citation type="submission" date="2015-12" db="EMBL/GenBank/DDBJ databases">
        <title>Diversity of Burkholderia near neighbor genomes.</title>
        <authorList>
            <person name="Sahl J."/>
            <person name="Wagner D."/>
            <person name="Keim P."/>
        </authorList>
    </citation>
    <scope>NUCLEOTIDE SEQUENCE [LARGE SCALE GENOMIC DNA]</scope>
    <source>
        <strain evidence="1 2">BDU8</strain>
    </source>
</reference>
<sequence length="157" mass="17311">MSKKARIMTMVGVALLVAVAIGGSLWAYLSYEPKAATAEASPPLPDPYKYVGTERIVVMLKQPDEPASFARGASVHYAVLDIVLKTRPEKEAATRAHLLLLRSLVVEALSGYTFDALRRVNIDQLSGVLNKKFAESYRSRRAEMPFETVMISKLLAE</sequence>
<proteinExistence type="predicted"/>
<name>A0A1B4FQQ9_9BURK</name>
<protein>
    <submittedName>
        <fullName evidence="1">Flagellar basal body rod protein</fullName>
    </submittedName>
</protein>
<dbReference type="AlphaFoldDB" id="A0A1B4FQQ9"/>
<dbReference type="Proteomes" id="UP000067711">
    <property type="component" value="Chromosome 2"/>
</dbReference>
<gene>
    <name evidence="1" type="ORF">WS71_00645</name>
</gene>